<dbReference type="SUPFAM" id="SSF55729">
    <property type="entry name" value="Acyl-CoA N-acyltransferases (Nat)"/>
    <property type="match status" value="1"/>
</dbReference>
<dbReference type="RefSeq" id="WP_220645227.1">
    <property type="nucleotide sequence ID" value="NZ_CP080647.1"/>
</dbReference>
<accession>A0ABX8XJP9</accession>
<protein>
    <submittedName>
        <fullName evidence="1">GNAT family N-acetyltransferase</fullName>
    </submittedName>
</protein>
<gene>
    <name evidence="1" type="ORF">K1J60_05860</name>
</gene>
<organism evidence="1 2">
    <name type="scientific">Streptomyces akebiae</name>
    <dbReference type="NCBI Taxonomy" id="2865673"/>
    <lineage>
        <taxon>Bacteria</taxon>
        <taxon>Bacillati</taxon>
        <taxon>Actinomycetota</taxon>
        <taxon>Actinomycetes</taxon>
        <taxon>Kitasatosporales</taxon>
        <taxon>Streptomycetaceae</taxon>
        <taxon>Streptomyces</taxon>
    </lineage>
</organism>
<sequence length="207" mass="22670">MKTSHAELEISSVPPLLTDTGHDAPFVLDDGTVACTRTAVVEDYPLVDDLHTRCSTASLARRYGARRPGFSVAEWQRMVNSPRSRVLLVTPDQSDHVVAMASMVERSNAPEMCDMAMLIADRPPDAYQSRGLGTRLADLVADLAREAGFKFLAVTSLWTNWRMLLIVEHLGGPVLPQTSYVRNMALLGLLPNAGLDVADEIDLRIAL</sequence>
<evidence type="ECO:0000313" key="1">
    <source>
        <dbReference type="EMBL" id="QYX76091.1"/>
    </source>
</evidence>
<proteinExistence type="predicted"/>
<dbReference type="InterPro" id="IPR016181">
    <property type="entry name" value="Acyl_CoA_acyltransferase"/>
</dbReference>
<keyword evidence="2" id="KW-1185">Reference proteome</keyword>
<evidence type="ECO:0000313" key="2">
    <source>
        <dbReference type="Proteomes" id="UP000827138"/>
    </source>
</evidence>
<reference evidence="1 2" key="1">
    <citation type="submission" date="2021-08" db="EMBL/GenBank/DDBJ databases">
        <authorList>
            <person name="Ping M."/>
        </authorList>
    </citation>
    <scope>NUCLEOTIDE SEQUENCE [LARGE SCALE GENOMIC DNA]</scope>
    <source>
        <strain evidence="1 2">MG28</strain>
    </source>
</reference>
<dbReference type="Proteomes" id="UP000827138">
    <property type="component" value="Chromosome"/>
</dbReference>
<dbReference type="Gene3D" id="3.40.630.30">
    <property type="match status" value="1"/>
</dbReference>
<dbReference type="CDD" id="cd04301">
    <property type="entry name" value="NAT_SF"/>
    <property type="match status" value="1"/>
</dbReference>
<dbReference type="EMBL" id="CP080647">
    <property type="protein sequence ID" value="QYX76091.1"/>
    <property type="molecule type" value="Genomic_DNA"/>
</dbReference>
<name>A0ABX8XJP9_9ACTN</name>